<evidence type="ECO:0000256" key="1">
    <source>
        <dbReference type="ARBA" id="ARBA00022481"/>
    </source>
</evidence>
<dbReference type="PANTHER" id="PTHR45811">
    <property type="entry name" value="COPPER TRANSPORT PROTEIN FAMILY-RELATED"/>
    <property type="match status" value="1"/>
</dbReference>
<dbReference type="Gene3D" id="3.30.70.100">
    <property type="match status" value="2"/>
</dbReference>
<evidence type="ECO:0000256" key="3">
    <source>
        <dbReference type="ARBA" id="ARBA00023288"/>
    </source>
</evidence>
<comment type="similarity">
    <text evidence="5">Belongs to the HIPP family.</text>
</comment>
<keyword evidence="3" id="KW-0449">Lipoprotein</keyword>
<evidence type="ECO:0000256" key="4">
    <source>
        <dbReference type="ARBA" id="ARBA00023289"/>
    </source>
</evidence>
<evidence type="ECO:0000313" key="8">
    <source>
        <dbReference type="EMBL" id="RVW41933.1"/>
    </source>
</evidence>
<name>A0A438E2L3_VITVI</name>
<evidence type="ECO:0000313" key="9">
    <source>
        <dbReference type="Proteomes" id="UP000288805"/>
    </source>
</evidence>
<feature type="region of interest" description="Disordered" evidence="6">
    <location>
        <begin position="194"/>
        <end position="224"/>
    </location>
</feature>
<reference evidence="8 9" key="1">
    <citation type="journal article" date="2018" name="PLoS Genet.">
        <title>Population sequencing reveals clonal diversity and ancestral inbreeding in the grapevine cultivar Chardonnay.</title>
        <authorList>
            <person name="Roach M.J."/>
            <person name="Johnson D.L."/>
            <person name="Bohlmann J."/>
            <person name="van Vuuren H.J."/>
            <person name="Jones S.J."/>
            <person name="Pretorius I.S."/>
            <person name="Schmidt S.A."/>
            <person name="Borneman A.R."/>
        </authorList>
    </citation>
    <scope>NUCLEOTIDE SEQUENCE [LARGE SCALE GENOMIC DNA]</scope>
    <source>
        <strain evidence="9">cv. Chardonnay</strain>
        <tissue evidence="8">Leaf</tissue>
    </source>
</reference>
<dbReference type="InterPro" id="IPR006121">
    <property type="entry name" value="HMA_dom"/>
</dbReference>
<feature type="region of interest" description="Disordered" evidence="6">
    <location>
        <begin position="323"/>
        <end position="345"/>
    </location>
</feature>
<protein>
    <submittedName>
        <fullName evidence="8">Heavy metal-associated isoprenylated plant protein 12</fullName>
    </submittedName>
</protein>
<sequence length="381" mass="43413">MYSSLHAPERRTNMSTFCRNVTETTPLQFSRASERRRLVWLLPPCHECPRLTFAQHGPGFARFSSLSNHYKYDALAPANFAKFIKLHLLQLLILQSSSSSSSFQAFVSYIFSYFNGKEGISLHVCDGFCTYTSLVVEKRIEKKMEVWKIVLKLELHDDKTKQKAMKNVCSHLGVESVSMDMKEKKLTVVGHVVEAAENKEGPKEPNEPNEPKKPKEKKDSKDASYGNPGYATFDHYDPVSGLVWYHFHNSMETKKIILKLEVFDDKAKQKAMRNVSCLLGVTSISVDMKDKKLTVIGDVDPVCIVSKLRKFCRTEILSVGPAKEPEKKKEPKKEEPKKEEKGPKDQWPDLVKACQAYCPCYAPHYCYIRSVEEDPNACVIC</sequence>
<evidence type="ECO:0000256" key="2">
    <source>
        <dbReference type="ARBA" id="ARBA00022723"/>
    </source>
</evidence>
<dbReference type="Proteomes" id="UP000288805">
    <property type="component" value="Unassembled WGS sequence"/>
</dbReference>
<accession>A0A438E2L3</accession>
<comment type="caution">
    <text evidence="8">The sequence shown here is derived from an EMBL/GenBank/DDBJ whole genome shotgun (WGS) entry which is preliminary data.</text>
</comment>
<keyword evidence="1" id="KW-0488">Methylation</keyword>
<dbReference type="PROSITE" id="PS50846">
    <property type="entry name" value="HMA_2"/>
    <property type="match status" value="2"/>
</dbReference>
<dbReference type="PANTHER" id="PTHR45811:SF80">
    <property type="entry name" value="COPPER TRANSPORT PROTEIN FAMILY-RELATED"/>
    <property type="match status" value="1"/>
</dbReference>
<dbReference type="AlphaFoldDB" id="A0A438E2L3"/>
<evidence type="ECO:0000256" key="5">
    <source>
        <dbReference type="ARBA" id="ARBA00024045"/>
    </source>
</evidence>
<proteinExistence type="inferred from homology"/>
<feature type="domain" description="HMA" evidence="7">
    <location>
        <begin position="253"/>
        <end position="320"/>
    </location>
</feature>
<feature type="compositionally biased region" description="Basic and acidic residues" evidence="6">
    <location>
        <begin position="194"/>
        <end position="222"/>
    </location>
</feature>
<dbReference type="EMBL" id="QGNW01001422">
    <property type="protein sequence ID" value="RVW41933.1"/>
    <property type="molecule type" value="Genomic_DNA"/>
</dbReference>
<keyword evidence="4" id="KW-0636">Prenylation</keyword>
<dbReference type="InterPro" id="IPR051863">
    <property type="entry name" value="HIPP"/>
</dbReference>
<evidence type="ECO:0000259" key="7">
    <source>
        <dbReference type="PROSITE" id="PS50846"/>
    </source>
</evidence>
<organism evidence="8 9">
    <name type="scientific">Vitis vinifera</name>
    <name type="common">Grape</name>
    <dbReference type="NCBI Taxonomy" id="29760"/>
    <lineage>
        <taxon>Eukaryota</taxon>
        <taxon>Viridiplantae</taxon>
        <taxon>Streptophyta</taxon>
        <taxon>Embryophyta</taxon>
        <taxon>Tracheophyta</taxon>
        <taxon>Spermatophyta</taxon>
        <taxon>Magnoliopsida</taxon>
        <taxon>eudicotyledons</taxon>
        <taxon>Gunneridae</taxon>
        <taxon>Pentapetalae</taxon>
        <taxon>rosids</taxon>
        <taxon>Vitales</taxon>
        <taxon>Vitaceae</taxon>
        <taxon>Viteae</taxon>
        <taxon>Vitis</taxon>
    </lineage>
</organism>
<keyword evidence="2" id="KW-0479">Metal-binding</keyword>
<evidence type="ECO:0000256" key="6">
    <source>
        <dbReference type="SAM" id="MobiDB-lite"/>
    </source>
</evidence>
<feature type="domain" description="HMA" evidence="7">
    <location>
        <begin position="146"/>
        <end position="223"/>
    </location>
</feature>
<gene>
    <name evidence="8" type="primary">HIPP12_3</name>
    <name evidence="8" type="ORF">CK203_081590</name>
</gene>
<dbReference type="GO" id="GO:0046872">
    <property type="term" value="F:metal ion binding"/>
    <property type="evidence" value="ECO:0007669"/>
    <property type="project" value="UniProtKB-KW"/>
</dbReference>